<keyword evidence="7 10" id="KW-0720">Serine protease</keyword>
<dbReference type="Gene3D" id="3.40.50.200">
    <property type="entry name" value="Peptidase S8/S53 domain"/>
    <property type="match status" value="1"/>
</dbReference>
<keyword evidence="6 10" id="KW-0378">Hydrolase</keyword>
<feature type="domain" description="Peptidase S8/S53" evidence="13">
    <location>
        <begin position="201"/>
        <end position="659"/>
    </location>
</feature>
<feature type="repeat" description="Cell wall-binding" evidence="9">
    <location>
        <begin position="1358"/>
        <end position="1377"/>
    </location>
</feature>
<dbReference type="Pfam" id="PF01473">
    <property type="entry name" value="Choline_bind_1"/>
    <property type="match status" value="2"/>
</dbReference>
<evidence type="ECO:0000259" key="13">
    <source>
        <dbReference type="Pfam" id="PF00082"/>
    </source>
</evidence>
<keyword evidence="17" id="KW-1185">Reference proteome</keyword>
<dbReference type="InterPro" id="IPR051048">
    <property type="entry name" value="Peptidase_S8/S53_subtilisin"/>
</dbReference>
<dbReference type="Pfam" id="PF06280">
    <property type="entry name" value="fn3_5"/>
    <property type="match status" value="1"/>
</dbReference>
<evidence type="ECO:0000256" key="1">
    <source>
        <dbReference type="ARBA" id="ARBA00011073"/>
    </source>
</evidence>
<dbReference type="PANTHER" id="PTHR43399">
    <property type="entry name" value="SUBTILISIN-RELATED"/>
    <property type="match status" value="1"/>
</dbReference>
<feature type="domain" description="C5a peptidase/Subtilisin-like protease SBT2-like Fn3-like" evidence="15">
    <location>
        <begin position="683"/>
        <end position="817"/>
    </location>
</feature>
<dbReference type="InterPro" id="IPR010435">
    <property type="entry name" value="C5a/SBT2-like_Fn3"/>
</dbReference>
<dbReference type="GO" id="GO:0016020">
    <property type="term" value="C:membrane"/>
    <property type="evidence" value="ECO:0007669"/>
    <property type="project" value="InterPro"/>
</dbReference>
<gene>
    <name evidence="16" type="ORF">QNH39_23045</name>
</gene>
<dbReference type="InterPro" id="IPR036852">
    <property type="entry name" value="Peptidase_S8/S53_dom_sf"/>
</dbReference>
<dbReference type="InterPro" id="IPR000209">
    <property type="entry name" value="Peptidase_S8/S53_dom"/>
</dbReference>
<proteinExistence type="inferred from homology"/>
<protein>
    <submittedName>
        <fullName evidence="16">S8 family serine peptidase</fullName>
    </submittedName>
</protein>
<evidence type="ECO:0000256" key="8">
    <source>
        <dbReference type="PIRSR" id="PIRSR615500-1"/>
    </source>
</evidence>
<dbReference type="SUPFAM" id="SSF69360">
    <property type="entry name" value="Cell wall binding repeat"/>
    <property type="match status" value="1"/>
</dbReference>
<dbReference type="PROSITE" id="PS51170">
    <property type="entry name" value="CW"/>
    <property type="match status" value="6"/>
</dbReference>
<dbReference type="CDD" id="cd07475">
    <property type="entry name" value="Peptidases_S8_C5a_Peptidase"/>
    <property type="match status" value="1"/>
</dbReference>
<dbReference type="InterPro" id="IPR023828">
    <property type="entry name" value="Peptidase_S8_Ser-AS"/>
</dbReference>
<name>A0AA95MLM9_9BACI</name>
<feature type="repeat" description="Cell wall-binding" evidence="9">
    <location>
        <begin position="1318"/>
        <end position="1337"/>
    </location>
</feature>
<dbReference type="SUPFAM" id="SSF52743">
    <property type="entry name" value="Subtilisin-like"/>
    <property type="match status" value="1"/>
</dbReference>
<feature type="signal peptide" evidence="12">
    <location>
        <begin position="1"/>
        <end position="34"/>
    </location>
</feature>
<dbReference type="InterPro" id="IPR022398">
    <property type="entry name" value="Peptidase_S8_His-AS"/>
</dbReference>
<feature type="active site" description="Charge relay system" evidence="8 10">
    <location>
        <position position="597"/>
    </location>
</feature>
<dbReference type="PROSITE" id="PS00136">
    <property type="entry name" value="SUBTILASE_ASP"/>
    <property type="match status" value="1"/>
</dbReference>
<evidence type="ECO:0000256" key="6">
    <source>
        <dbReference type="ARBA" id="ARBA00022801"/>
    </source>
</evidence>
<dbReference type="GO" id="GO:0006508">
    <property type="term" value="P:proteolysis"/>
    <property type="evidence" value="ECO:0007669"/>
    <property type="project" value="UniProtKB-KW"/>
</dbReference>
<evidence type="ECO:0000256" key="3">
    <source>
        <dbReference type="ARBA" id="ARBA00022670"/>
    </source>
</evidence>
<dbReference type="GO" id="GO:0004252">
    <property type="term" value="F:serine-type endopeptidase activity"/>
    <property type="evidence" value="ECO:0007669"/>
    <property type="project" value="UniProtKB-UniRule"/>
</dbReference>
<dbReference type="Pfam" id="PF00082">
    <property type="entry name" value="Peptidase_S8"/>
    <property type="match status" value="1"/>
</dbReference>
<feature type="domain" description="PA" evidence="14">
    <location>
        <begin position="459"/>
        <end position="529"/>
    </location>
</feature>
<dbReference type="PANTHER" id="PTHR43399:SF4">
    <property type="entry name" value="CELL WALL-ASSOCIATED PROTEASE"/>
    <property type="match status" value="1"/>
</dbReference>
<keyword evidence="5" id="KW-0677">Repeat</keyword>
<comment type="similarity">
    <text evidence="1 10 11">Belongs to the peptidase S8 family.</text>
</comment>
<evidence type="ECO:0000256" key="7">
    <source>
        <dbReference type="ARBA" id="ARBA00022825"/>
    </source>
</evidence>
<dbReference type="KEGG" id="nnv:QNH39_23045"/>
<dbReference type="Proteomes" id="UP001178288">
    <property type="component" value="Chromosome"/>
</dbReference>
<keyword evidence="4 12" id="KW-0732">Signal</keyword>
<dbReference type="InterPro" id="IPR003137">
    <property type="entry name" value="PA_domain"/>
</dbReference>
<evidence type="ECO:0000256" key="9">
    <source>
        <dbReference type="PROSITE-ProRule" id="PRU00591"/>
    </source>
</evidence>
<feature type="active site" description="Charge relay system" evidence="8 10">
    <location>
        <position position="210"/>
    </location>
</feature>
<dbReference type="Pfam" id="PF02225">
    <property type="entry name" value="PA"/>
    <property type="match status" value="1"/>
</dbReference>
<feature type="repeat" description="Cell wall-binding" evidence="9">
    <location>
        <begin position="1378"/>
        <end position="1397"/>
    </location>
</feature>
<evidence type="ECO:0000313" key="17">
    <source>
        <dbReference type="Proteomes" id="UP001178288"/>
    </source>
</evidence>
<keyword evidence="2" id="KW-0964">Secreted</keyword>
<reference evidence="16" key="1">
    <citation type="submission" date="2023-05" db="EMBL/GenBank/DDBJ databases">
        <title>Comparative genomics of Bacillaceae isolates and their secondary metabolite potential.</title>
        <authorList>
            <person name="Song L."/>
            <person name="Nielsen L.J."/>
            <person name="Mohite O."/>
            <person name="Xu X."/>
            <person name="Weber T."/>
            <person name="Kovacs A.T."/>
        </authorList>
    </citation>
    <scope>NUCLEOTIDE SEQUENCE</scope>
    <source>
        <strain evidence="16">XLM17</strain>
    </source>
</reference>
<feature type="repeat" description="Cell wall-binding" evidence="9">
    <location>
        <begin position="1297"/>
        <end position="1316"/>
    </location>
</feature>
<feature type="active site" description="Charge relay system" evidence="8 10">
    <location>
        <position position="276"/>
    </location>
</feature>
<evidence type="ECO:0000256" key="12">
    <source>
        <dbReference type="SAM" id="SignalP"/>
    </source>
</evidence>
<evidence type="ECO:0000256" key="5">
    <source>
        <dbReference type="ARBA" id="ARBA00022737"/>
    </source>
</evidence>
<feature type="chain" id="PRO_5041688204" evidence="12">
    <location>
        <begin position="35"/>
        <end position="1416"/>
    </location>
</feature>
<accession>A0AA95MLM9</accession>
<dbReference type="RefSeq" id="WP_066091934.1">
    <property type="nucleotide sequence ID" value="NZ_CP126114.1"/>
</dbReference>
<feature type="repeat" description="Cell wall-binding" evidence="9">
    <location>
        <begin position="1277"/>
        <end position="1296"/>
    </location>
</feature>
<dbReference type="Gene3D" id="2.60.40.4070">
    <property type="match status" value="1"/>
</dbReference>
<evidence type="ECO:0000256" key="11">
    <source>
        <dbReference type="RuleBase" id="RU003355"/>
    </source>
</evidence>
<dbReference type="Gene3D" id="2.20.120.10">
    <property type="entry name" value="Multimodular pneumococcal cell wall endolysin, domain 3"/>
    <property type="match status" value="2"/>
</dbReference>
<dbReference type="EMBL" id="CP126114">
    <property type="protein sequence ID" value="WHY85457.1"/>
    <property type="molecule type" value="Genomic_DNA"/>
</dbReference>
<evidence type="ECO:0000259" key="14">
    <source>
        <dbReference type="Pfam" id="PF02225"/>
    </source>
</evidence>
<dbReference type="Gene3D" id="2.10.270.10">
    <property type="entry name" value="Cholin Binding"/>
    <property type="match status" value="1"/>
</dbReference>
<dbReference type="InterPro" id="IPR046450">
    <property type="entry name" value="PA_dom_sf"/>
</dbReference>
<dbReference type="Gene3D" id="3.50.30.30">
    <property type="match status" value="1"/>
</dbReference>
<dbReference type="InterPro" id="IPR015500">
    <property type="entry name" value="Peptidase_S8_subtilisin-rel"/>
</dbReference>
<evidence type="ECO:0000259" key="15">
    <source>
        <dbReference type="Pfam" id="PF06280"/>
    </source>
</evidence>
<dbReference type="Pfam" id="PF19127">
    <property type="entry name" value="Choline_bind_3"/>
    <property type="match status" value="2"/>
</dbReference>
<dbReference type="PROSITE" id="PS00138">
    <property type="entry name" value="SUBTILASE_SER"/>
    <property type="match status" value="1"/>
</dbReference>
<evidence type="ECO:0000313" key="16">
    <source>
        <dbReference type="EMBL" id="WHY85457.1"/>
    </source>
</evidence>
<evidence type="ECO:0000256" key="4">
    <source>
        <dbReference type="ARBA" id="ARBA00022729"/>
    </source>
</evidence>
<dbReference type="PROSITE" id="PS00137">
    <property type="entry name" value="SUBTILASE_HIS"/>
    <property type="match status" value="1"/>
</dbReference>
<dbReference type="SUPFAM" id="SSF52025">
    <property type="entry name" value="PA domain"/>
    <property type="match status" value="1"/>
</dbReference>
<keyword evidence="3 10" id="KW-0645">Protease</keyword>
<evidence type="ECO:0000256" key="2">
    <source>
        <dbReference type="ARBA" id="ARBA00022525"/>
    </source>
</evidence>
<feature type="repeat" description="Cell wall-binding" evidence="9">
    <location>
        <begin position="1338"/>
        <end position="1357"/>
    </location>
</feature>
<dbReference type="InterPro" id="IPR018337">
    <property type="entry name" value="Cell_wall/Cho-bd_repeat"/>
</dbReference>
<dbReference type="InterPro" id="IPR034216">
    <property type="entry name" value="C5a_Peptidase"/>
</dbReference>
<organism evidence="16 17">
    <name type="scientific">Neobacillus novalis</name>
    <dbReference type="NCBI Taxonomy" id="220687"/>
    <lineage>
        <taxon>Bacteria</taxon>
        <taxon>Bacillati</taxon>
        <taxon>Bacillota</taxon>
        <taxon>Bacilli</taxon>
        <taxon>Bacillales</taxon>
        <taxon>Bacillaceae</taxon>
        <taxon>Neobacillus</taxon>
    </lineage>
</organism>
<dbReference type="PRINTS" id="PR00723">
    <property type="entry name" value="SUBTILISIN"/>
</dbReference>
<dbReference type="PROSITE" id="PS51892">
    <property type="entry name" value="SUBTILASE"/>
    <property type="match status" value="1"/>
</dbReference>
<dbReference type="InterPro" id="IPR023827">
    <property type="entry name" value="Peptidase_S8_Asp-AS"/>
</dbReference>
<sequence>MSLKSWKKKKKMTSYVLASALVLSNLAYVAPAAAASPTPTAKKDYASMVKQFKQHLKVNNRHKLSEKLKDKFKATEQVRVIVEVEGQTPVELATKQGKLYKDLSESIKDSMAVNLEKQQATVKDKIKAKGVKLKYKNNFSTAFNGFSGEIAFGDMEKLEAVEGVKHVYLANEYKRPVKPDLKTSKSFVQAPETWADAGLKGEGMVVAVIDTGVDPSHKDFVLSNASTAGLNKNDVNQIVKKDKLKGKFYTQKVPYGYNYFDQNDTILDKGYETGMHGMHVAGIVAANGDEEHGGVKGMAPEAQVLAMKVFSNDVLFPSTWSDVYLAAIDDSIKLGADVLNMSLGEVASFYSKDSAEDVAITRATNNGIVCSMSAGNSGTISYGWGNPYYKNPDIGVVEAPGLNPDGISVAAANNISTLYQHAITVDGFTGVGYGTDDWTNVAAESEDLQVVSLNGGFGDWEDYEDVDVVGKVVLAQRGEISFAEKAWIAAEAGAFGIIVYDTGSSTFYKNQGDFDIPFMLISKKEGQSLEAAIAAGHTSLKIKQIDKQQDPDSGRITEFSSWGTTPGLELKPEITAPGGKIISTLNDNQYGEMSGTSMAAPHVAGGAALVQQYLQKDKRFTGLSVSDRTHLAKTLLMNTAKIIDDANGQPFSPRLQGAGMMQTYNAVKTPVYVVNKSNGQAKVELKDFTSKQFTMTLSAKNVSKKDVTYTVKTNVLADTQKQNKDGEATNALIAGNLEGVVIDGPAKVTIPAGATKDITIKVDISKAKVPAIDTKGNKKTVALKEDMFVEGFVRLIDADKNVAGKKELSPDLTIPYVGFYGKWDRPSILDGFKDFGESRFYDLQGMFDWEDEDGNKEEFPVHDMLSDDWFTAPVPDKGFYAISPNGDWMQDDINVLPAFLRNAAEVQVNILDGNKQLLRRVKLEKNVFKSYFDDGYGMPFSYNYDRTWDGTVKGQVVKDGLYYYQVKSAIDYKGAGYQTKDIPVFVDTTEPKVSASFDPETSVVSWKTVEKGSGVQAYGIFVNGEFVDETTGDENSYELADVPEGSSIDVLAVDYAYNFGGDTVTFGDVEGDPIIINFSTMPYGAYNSNEVPVSGVVINEVGLKSLTVNGKETKFTHSGPGGYEFSTTTTFAKDGYYDVIVKAVDKSNNTSSISRKVFIDTTAPQINVSAPTVVPEKTDKATLKLNLKDNFNYLSLFVDDNHEYEKAIVGPVDVLKPANDNVEVKVALKKGVNKITLKLLDLSGNETVKEIVINRANVTGWKQEDGSWYYYKNSVRATKWFKEGNTWYYLGQDGKMQTGWIKDNNKWYFLTKSGTMAENQWVLDRGKWYYLGSGGVMKTGWVALKGKWYYLNANGEMATSWKLVGGKWYYLNANGEMATGWKLVSGKWYYLNNSGQLAVNTTINGYKVDKNGVWIK</sequence>
<evidence type="ECO:0000256" key="10">
    <source>
        <dbReference type="PROSITE-ProRule" id="PRU01240"/>
    </source>
</evidence>
<dbReference type="Gene3D" id="2.60.40.1710">
    <property type="entry name" value="Subtilisin-like superfamily"/>
    <property type="match status" value="1"/>
</dbReference>